<dbReference type="AlphaFoldDB" id="A0A9N9X4P2"/>
<sequence length="243" mass="27220">MSNIDNPDPFGPMCPEAIVTSRLCIVLSMFIRLRILYYRYEATSQASQNATLSQNKHSARIKRGYKRPHESALREGLLHPMHNISLLGEGGIRICNCIGSVTPKRSKRTGKDRRVRFVIPRSQSESIFCAYGRGDRGIKVAMLIPTSPTMHSVKQQQCIGNRDVIKLFVGQIPRHLEEEDLRPMFEDFGKIYEFTVLKDKYTGMHKGALARADGGGTPTPTTRRKLHGGGARVEARGTLVAIR</sequence>
<dbReference type="Proteomes" id="UP001153737">
    <property type="component" value="Chromosome 7"/>
</dbReference>
<organism evidence="5 6">
    <name type="scientific">Phaedon cochleariae</name>
    <name type="common">Mustard beetle</name>
    <dbReference type="NCBI Taxonomy" id="80249"/>
    <lineage>
        <taxon>Eukaryota</taxon>
        <taxon>Metazoa</taxon>
        <taxon>Ecdysozoa</taxon>
        <taxon>Arthropoda</taxon>
        <taxon>Hexapoda</taxon>
        <taxon>Insecta</taxon>
        <taxon>Pterygota</taxon>
        <taxon>Neoptera</taxon>
        <taxon>Endopterygota</taxon>
        <taxon>Coleoptera</taxon>
        <taxon>Polyphaga</taxon>
        <taxon>Cucujiformia</taxon>
        <taxon>Chrysomeloidea</taxon>
        <taxon>Chrysomelidae</taxon>
        <taxon>Chrysomelinae</taxon>
        <taxon>Chrysomelini</taxon>
        <taxon>Phaedon</taxon>
    </lineage>
</organism>
<evidence type="ECO:0000313" key="5">
    <source>
        <dbReference type="EMBL" id="CAG9823306.1"/>
    </source>
</evidence>
<accession>A0A9N9X4P2</accession>
<dbReference type="InterPro" id="IPR012677">
    <property type="entry name" value="Nucleotide-bd_a/b_plait_sf"/>
</dbReference>
<dbReference type="PROSITE" id="PS50102">
    <property type="entry name" value="RRM"/>
    <property type="match status" value="1"/>
</dbReference>
<evidence type="ECO:0000259" key="4">
    <source>
        <dbReference type="PROSITE" id="PS50102"/>
    </source>
</evidence>
<feature type="region of interest" description="Disordered" evidence="3">
    <location>
        <begin position="211"/>
        <end position="230"/>
    </location>
</feature>
<reference evidence="5" key="1">
    <citation type="submission" date="2022-01" db="EMBL/GenBank/DDBJ databases">
        <authorList>
            <person name="King R."/>
        </authorList>
    </citation>
    <scope>NUCLEOTIDE SEQUENCE</scope>
</reference>
<protein>
    <recommendedName>
        <fullName evidence="4">RRM domain-containing protein</fullName>
    </recommendedName>
</protein>
<dbReference type="InterPro" id="IPR035979">
    <property type="entry name" value="RBD_domain_sf"/>
</dbReference>
<keyword evidence="1 2" id="KW-0694">RNA-binding</keyword>
<evidence type="ECO:0000313" key="6">
    <source>
        <dbReference type="Proteomes" id="UP001153737"/>
    </source>
</evidence>
<reference evidence="5" key="2">
    <citation type="submission" date="2022-10" db="EMBL/GenBank/DDBJ databases">
        <authorList>
            <consortium name="ENA_rothamsted_submissions"/>
            <consortium name="culmorum"/>
            <person name="King R."/>
        </authorList>
    </citation>
    <scope>NUCLEOTIDE SEQUENCE</scope>
</reference>
<name>A0A9N9X4P2_PHACE</name>
<dbReference type="GO" id="GO:0003723">
    <property type="term" value="F:RNA binding"/>
    <property type="evidence" value="ECO:0007669"/>
    <property type="project" value="UniProtKB-UniRule"/>
</dbReference>
<dbReference type="Gene3D" id="3.30.70.330">
    <property type="match status" value="1"/>
</dbReference>
<evidence type="ECO:0000256" key="2">
    <source>
        <dbReference type="PROSITE-ProRule" id="PRU00176"/>
    </source>
</evidence>
<dbReference type="Pfam" id="PF00076">
    <property type="entry name" value="RRM_1"/>
    <property type="match status" value="1"/>
</dbReference>
<gene>
    <name evidence="5" type="ORF">PHAECO_LOCUS11392</name>
</gene>
<feature type="domain" description="RRM" evidence="4">
    <location>
        <begin position="165"/>
        <end position="207"/>
    </location>
</feature>
<dbReference type="SUPFAM" id="SSF54928">
    <property type="entry name" value="RNA-binding domain, RBD"/>
    <property type="match status" value="1"/>
</dbReference>
<dbReference type="InterPro" id="IPR000504">
    <property type="entry name" value="RRM_dom"/>
</dbReference>
<evidence type="ECO:0000256" key="3">
    <source>
        <dbReference type="SAM" id="MobiDB-lite"/>
    </source>
</evidence>
<dbReference type="EMBL" id="OU896713">
    <property type="protein sequence ID" value="CAG9823306.1"/>
    <property type="molecule type" value="Genomic_DNA"/>
</dbReference>
<dbReference type="OrthoDB" id="267048at2759"/>
<keyword evidence="6" id="KW-1185">Reference proteome</keyword>
<proteinExistence type="predicted"/>
<evidence type="ECO:0000256" key="1">
    <source>
        <dbReference type="ARBA" id="ARBA00022884"/>
    </source>
</evidence>